<dbReference type="InterPro" id="IPR010540">
    <property type="entry name" value="CmpB_TMEM229"/>
</dbReference>
<feature type="transmembrane region" description="Helical" evidence="2">
    <location>
        <begin position="148"/>
        <end position="168"/>
    </location>
</feature>
<keyword evidence="1" id="KW-0175">Coiled coil</keyword>
<feature type="transmembrane region" description="Helical" evidence="2">
    <location>
        <begin position="108"/>
        <end position="128"/>
    </location>
</feature>
<reference evidence="3" key="1">
    <citation type="submission" date="2019-08" db="EMBL/GenBank/DDBJ databases">
        <authorList>
            <person name="Kucharzyk K."/>
            <person name="Murdoch R.W."/>
            <person name="Higgins S."/>
            <person name="Loffler F."/>
        </authorList>
    </citation>
    <scope>NUCLEOTIDE SEQUENCE</scope>
</reference>
<dbReference type="AlphaFoldDB" id="A0A644WGA2"/>
<keyword evidence="2" id="KW-1133">Transmembrane helix</keyword>
<organism evidence="3">
    <name type="scientific">bioreactor metagenome</name>
    <dbReference type="NCBI Taxonomy" id="1076179"/>
    <lineage>
        <taxon>unclassified sequences</taxon>
        <taxon>metagenomes</taxon>
        <taxon>ecological metagenomes</taxon>
    </lineage>
</organism>
<accession>A0A644WGA2</accession>
<dbReference type="EMBL" id="VSSQ01000884">
    <property type="protein sequence ID" value="MPM02629.1"/>
    <property type="molecule type" value="Genomic_DNA"/>
</dbReference>
<comment type="caution">
    <text evidence="3">The sequence shown here is derived from an EMBL/GenBank/DDBJ whole genome shotgun (WGS) entry which is preliminary data.</text>
</comment>
<dbReference type="Pfam" id="PF06541">
    <property type="entry name" value="ABC_trans_CmpB"/>
    <property type="match status" value="1"/>
</dbReference>
<proteinExistence type="predicted"/>
<sequence>MQLDLLIGYFFCYAVIGYILEVLYCSFFEKRLVNRGFLHGPYLPIYGFGSLIIILLFQNHSVHPMLVFILTFLLTSLLEYVTSFLLERLFNAKLWDYSTYPFNLHGRVCLLNSTLFGLLGLLVIYGIHPFVFSLMHALDPRLLDTMSTVIVVVISIDTTSSVFRMAAFQKQLGDFRKKAQEIEDRMALLSKLTTNKPLEQLKLRLDEERDELRLRLESASRRILDAFPSITSVNEEKRLQFETLKQHAKEWRQRRKAFLRRHTRRD</sequence>
<evidence type="ECO:0008006" key="4">
    <source>
        <dbReference type="Google" id="ProtNLM"/>
    </source>
</evidence>
<feature type="transmembrane region" description="Helical" evidence="2">
    <location>
        <begin position="40"/>
        <end position="59"/>
    </location>
</feature>
<evidence type="ECO:0000256" key="1">
    <source>
        <dbReference type="SAM" id="Coils"/>
    </source>
</evidence>
<keyword evidence="2" id="KW-0472">Membrane</keyword>
<protein>
    <recommendedName>
        <fullName evidence="4">ABC transporter permease</fullName>
    </recommendedName>
</protein>
<keyword evidence="2" id="KW-0812">Transmembrane</keyword>
<feature type="coiled-coil region" evidence="1">
    <location>
        <begin position="165"/>
        <end position="254"/>
    </location>
</feature>
<evidence type="ECO:0000256" key="2">
    <source>
        <dbReference type="SAM" id="Phobius"/>
    </source>
</evidence>
<feature type="transmembrane region" description="Helical" evidence="2">
    <location>
        <begin position="6"/>
        <end position="28"/>
    </location>
</feature>
<name>A0A644WGA2_9ZZZZ</name>
<feature type="transmembrane region" description="Helical" evidence="2">
    <location>
        <begin position="65"/>
        <end position="87"/>
    </location>
</feature>
<evidence type="ECO:0000313" key="3">
    <source>
        <dbReference type="EMBL" id="MPM02629.1"/>
    </source>
</evidence>
<gene>
    <name evidence="3" type="ORF">SDC9_48883</name>
</gene>